<dbReference type="SUPFAM" id="SSF51735">
    <property type="entry name" value="NAD(P)-binding Rossmann-fold domains"/>
    <property type="match status" value="2"/>
</dbReference>
<dbReference type="Pfam" id="PF02254">
    <property type="entry name" value="TrkA_N"/>
    <property type="match status" value="2"/>
</dbReference>
<dbReference type="OrthoDB" id="9775180at2"/>
<sequence length="454" mass="49832">MNIIIVGCGKVGCTLVEALSSENHDIVVIDSRPEKVSALTDTVDVMGIVGNGVSHTTLKQAGIETADLLIAVTGSDEENLLCCVIAKKSGHCQTIARIRNPIYNEEKDFLQKEFGLSMIINPELTAANEIAKVFQFPSAIRVDTFAKGRVELLHFKIGSNSPLCGLKLSKFHATLHCNDILVCTIARNSEEVIIPNGDFEFAANDIVSIVAKRRDAIDFFRKIGLEKNRVSNTIIAGGGKISYYLAKSLLMSGIKTTIIEINQQRCEFLSEQLPKATILCGDATDKELLSEECIEKAAGFAALTDLDEENILLSLYVNGISSAKTVTKVNRINFTSVINKLDLGSIIYPRVITAEYIIKYVRSMNNSLNSNVEALYKLEDGKAEVLEFLLKENSAVCNIPLQNLKIRKNTLICCIYRNHQVIVPSGQDCMMPGDSVMIATSGYNISDIKEILED</sequence>
<dbReference type="GO" id="GO:0015079">
    <property type="term" value="F:potassium ion transmembrane transporter activity"/>
    <property type="evidence" value="ECO:0007669"/>
    <property type="project" value="InterPro"/>
</dbReference>
<dbReference type="InterPro" id="IPR006037">
    <property type="entry name" value="RCK_C"/>
</dbReference>
<dbReference type="PROSITE" id="PS51202">
    <property type="entry name" value="RCK_C"/>
    <property type="match status" value="2"/>
</dbReference>
<evidence type="ECO:0000256" key="3">
    <source>
        <dbReference type="ARBA" id="ARBA00022538"/>
    </source>
</evidence>
<dbReference type="InterPro" id="IPR050721">
    <property type="entry name" value="Trk_Ktr_HKT_K-transport"/>
</dbReference>
<dbReference type="PRINTS" id="PR00335">
    <property type="entry name" value="KUPTAKETRKA"/>
</dbReference>
<dbReference type="PANTHER" id="PTHR43833">
    <property type="entry name" value="POTASSIUM CHANNEL PROTEIN 2-RELATED-RELATED"/>
    <property type="match status" value="1"/>
</dbReference>
<evidence type="ECO:0000256" key="4">
    <source>
        <dbReference type="ARBA" id="ARBA00022958"/>
    </source>
</evidence>
<dbReference type="PROSITE" id="PS51201">
    <property type="entry name" value="RCK_N"/>
    <property type="match status" value="2"/>
</dbReference>
<dbReference type="GO" id="GO:0005886">
    <property type="term" value="C:plasma membrane"/>
    <property type="evidence" value="ECO:0007669"/>
    <property type="project" value="InterPro"/>
</dbReference>
<keyword evidence="2" id="KW-0813">Transport</keyword>
<dbReference type="Gene3D" id="3.40.50.720">
    <property type="entry name" value="NAD(P)-binding Rossmann-like Domain"/>
    <property type="match status" value="2"/>
</dbReference>
<dbReference type="NCBIfam" id="NF007033">
    <property type="entry name" value="PRK09496.1-5"/>
    <property type="match status" value="1"/>
</dbReference>
<feature type="domain" description="RCK C-terminal" evidence="8">
    <location>
        <begin position="140"/>
        <end position="226"/>
    </location>
</feature>
<feature type="domain" description="RCK N-terminal" evidence="7">
    <location>
        <begin position="230"/>
        <end position="353"/>
    </location>
</feature>
<dbReference type="Gene3D" id="3.30.70.1450">
    <property type="entry name" value="Regulator of K+ conductance, C-terminal domain"/>
    <property type="match status" value="2"/>
</dbReference>
<dbReference type="Pfam" id="PF02080">
    <property type="entry name" value="TrkA_C"/>
    <property type="match status" value="2"/>
</dbReference>
<evidence type="ECO:0000259" key="7">
    <source>
        <dbReference type="PROSITE" id="PS51201"/>
    </source>
</evidence>
<dbReference type="AlphaFoldDB" id="A0A0M6WNC0"/>
<proteinExistence type="predicted"/>
<accession>A0A0M6WNC0</accession>
<reference evidence="10" key="1">
    <citation type="submission" date="2015-05" db="EMBL/GenBank/DDBJ databases">
        <authorList>
            <consortium name="Pathogen Informatics"/>
        </authorList>
    </citation>
    <scope>NUCLEOTIDE SEQUENCE [LARGE SCALE GENOMIC DNA]</scope>
    <source>
        <strain evidence="10">L1-83</strain>
    </source>
</reference>
<keyword evidence="5" id="KW-0520">NAD</keyword>
<dbReference type="NCBIfam" id="NF007039">
    <property type="entry name" value="PRK09496.3-2"/>
    <property type="match status" value="1"/>
</dbReference>
<dbReference type="STRING" id="360807.ERS852392_00282"/>
<organism evidence="9 10">
    <name type="scientific">Roseburia inulinivorans</name>
    <dbReference type="NCBI Taxonomy" id="360807"/>
    <lineage>
        <taxon>Bacteria</taxon>
        <taxon>Bacillati</taxon>
        <taxon>Bacillota</taxon>
        <taxon>Clostridia</taxon>
        <taxon>Lachnospirales</taxon>
        <taxon>Lachnospiraceae</taxon>
        <taxon>Roseburia</taxon>
    </lineage>
</organism>
<dbReference type="InterPro" id="IPR003148">
    <property type="entry name" value="RCK_N"/>
</dbReference>
<dbReference type="InterPro" id="IPR036721">
    <property type="entry name" value="RCK_C_sf"/>
</dbReference>
<dbReference type="NCBIfam" id="NF007041">
    <property type="entry name" value="PRK09496.3-4"/>
    <property type="match status" value="1"/>
</dbReference>
<evidence type="ECO:0000256" key="6">
    <source>
        <dbReference type="ARBA" id="ARBA00023065"/>
    </source>
</evidence>
<keyword evidence="6" id="KW-0406">Ion transport</keyword>
<name>A0A0M6WNC0_9FIRM</name>
<dbReference type="InterPro" id="IPR036291">
    <property type="entry name" value="NAD(P)-bd_dom_sf"/>
</dbReference>
<dbReference type="PANTHER" id="PTHR43833:SF5">
    <property type="entry name" value="TRK SYSTEM POTASSIUM UPTAKE PROTEIN TRKA"/>
    <property type="match status" value="1"/>
</dbReference>
<evidence type="ECO:0000313" key="9">
    <source>
        <dbReference type="EMBL" id="CRL38746.1"/>
    </source>
</evidence>
<gene>
    <name evidence="9" type="ORF">RIL183_23181</name>
</gene>
<feature type="domain" description="RCK N-terminal" evidence="7">
    <location>
        <begin position="1"/>
        <end position="124"/>
    </location>
</feature>
<keyword evidence="10" id="KW-1185">Reference proteome</keyword>
<evidence type="ECO:0000256" key="5">
    <source>
        <dbReference type="ARBA" id="ARBA00023027"/>
    </source>
</evidence>
<dbReference type="EMBL" id="CVRS01000073">
    <property type="protein sequence ID" value="CRL38746.1"/>
    <property type="molecule type" value="Genomic_DNA"/>
</dbReference>
<dbReference type="RefSeq" id="WP_055039758.1">
    <property type="nucleotide sequence ID" value="NZ_CVRS01000073.1"/>
</dbReference>
<dbReference type="NCBIfam" id="NF007031">
    <property type="entry name" value="PRK09496.1-2"/>
    <property type="match status" value="1"/>
</dbReference>
<evidence type="ECO:0000256" key="1">
    <source>
        <dbReference type="ARBA" id="ARBA00017378"/>
    </source>
</evidence>
<feature type="domain" description="RCK C-terminal" evidence="8">
    <location>
        <begin position="373"/>
        <end position="454"/>
    </location>
</feature>
<dbReference type="SUPFAM" id="SSF116726">
    <property type="entry name" value="TrkA C-terminal domain-like"/>
    <property type="match status" value="2"/>
</dbReference>
<keyword evidence="3" id="KW-0633">Potassium transport</keyword>
<evidence type="ECO:0000256" key="2">
    <source>
        <dbReference type="ARBA" id="ARBA00022448"/>
    </source>
</evidence>
<protein>
    <recommendedName>
        <fullName evidence="1">Trk system potassium uptake protein TrkA</fullName>
    </recommendedName>
</protein>
<evidence type="ECO:0000313" key="10">
    <source>
        <dbReference type="Proteomes" id="UP000049828"/>
    </source>
</evidence>
<dbReference type="Proteomes" id="UP000049828">
    <property type="component" value="Unassembled WGS sequence"/>
</dbReference>
<keyword evidence="4" id="KW-0630">Potassium</keyword>
<dbReference type="InterPro" id="IPR006036">
    <property type="entry name" value="K_uptake_TrkA"/>
</dbReference>
<evidence type="ECO:0000259" key="8">
    <source>
        <dbReference type="PROSITE" id="PS51202"/>
    </source>
</evidence>